<protein>
    <submittedName>
        <fullName evidence="1">Uncharacterized protein</fullName>
    </submittedName>
</protein>
<gene>
    <name evidence="1" type="ORF">KQX54_019802</name>
</gene>
<comment type="caution">
    <text evidence="1">The sequence shown here is derived from an EMBL/GenBank/DDBJ whole genome shotgun (WGS) entry which is preliminary data.</text>
</comment>
<evidence type="ECO:0000313" key="2">
    <source>
        <dbReference type="Proteomes" id="UP000826195"/>
    </source>
</evidence>
<dbReference type="AlphaFoldDB" id="A0AAV7HUM9"/>
<evidence type="ECO:0000313" key="1">
    <source>
        <dbReference type="EMBL" id="KAH0535875.1"/>
    </source>
</evidence>
<name>A0AAV7HUM9_COTGL</name>
<organism evidence="1 2">
    <name type="scientific">Cotesia glomerata</name>
    <name type="common">Lepidopteran parasitic wasp</name>
    <name type="synonym">Apanteles glomeratus</name>
    <dbReference type="NCBI Taxonomy" id="32391"/>
    <lineage>
        <taxon>Eukaryota</taxon>
        <taxon>Metazoa</taxon>
        <taxon>Ecdysozoa</taxon>
        <taxon>Arthropoda</taxon>
        <taxon>Hexapoda</taxon>
        <taxon>Insecta</taxon>
        <taxon>Pterygota</taxon>
        <taxon>Neoptera</taxon>
        <taxon>Endopterygota</taxon>
        <taxon>Hymenoptera</taxon>
        <taxon>Apocrita</taxon>
        <taxon>Ichneumonoidea</taxon>
        <taxon>Braconidae</taxon>
        <taxon>Microgastrinae</taxon>
        <taxon>Cotesia</taxon>
    </lineage>
</organism>
<accession>A0AAV7HUM9</accession>
<keyword evidence="2" id="KW-1185">Reference proteome</keyword>
<sequence>MTLCWGLSPSRTQAHIKALTLRPESPLIRVLIRPERVPVIKARRICSARREGLGALVTYSLSSYSRSPVEFVSRVRSSEVPPHRWLSHPSPSLFNLCTNQP</sequence>
<proteinExistence type="predicted"/>
<dbReference type="EMBL" id="JAHXZJ010002982">
    <property type="protein sequence ID" value="KAH0535875.1"/>
    <property type="molecule type" value="Genomic_DNA"/>
</dbReference>
<reference evidence="1 2" key="1">
    <citation type="journal article" date="2021" name="J. Hered.">
        <title>A chromosome-level genome assembly of the parasitoid wasp, Cotesia glomerata (Hymenoptera: Braconidae).</title>
        <authorList>
            <person name="Pinto B.J."/>
            <person name="Weis J.J."/>
            <person name="Gamble T."/>
            <person name="Ode P.J."/>
            <person name="Paul R."/>
            <person name="Zaspel J.M."/>
        </authorList>
    </citation>
    <scope>NUCLEOTIDE SEQUENCE [LARGE SCALE GENOMIC DNA]</scope>
    <source>
        <strain evidence="1">CgM1</strain>
    </source>
</reference>
<dbReference type="Proteomes" id="UP000826195">
    <property type="component" value="Unassembled WGS sequence"/>
</dbReference>